<name>A0A1H2WGF5_9RHOB</name>
<dbReference type="Gene3D" id="3.30.110.170">
    <property type="entry name" value="Protein of unknown function (DUF541), domain 1"/>
    <property type="match status" value="1"/>
</dbReference>
<keyword evidence="1" id="KW-0732">Signal</keyword>
<dbReference type="InterPro" id="IPR007497">
    <property type="entry name" value="SIMPL/DUF541"/>
</dbReference>
<dbReference type="PANTHER" id="PTHR34387:SF1">
    <property type="entry name" value="PERIPLASMIC IMMUNOGENIC PROTEIN"/>
    <property type="match status" value="1"/>
</dbReference>
<feature type="signal peptide" evidence="1">
    <location>
        <begin position="1"/>
        <end position="30"/>
    </location>
</feature>
<proteinExistence type="predicted"/>
<dbReference type="PANTHER" id="PTHR34387">
    <property type="entry name" value="SLR1258 PROTEIN"/>
    <property type="match status" value="1"/>
</dbReference>
<gene>
    <name evidence="2" type="ORF">SAMN05444276_102138</name>
</gene>
<dbReference type="AlphaFoldDB" id="A0A1H2WGF5"/>
<organism evidence="2 3">
    <name type="scientific">Paracoccus sanguinis</name>
    <dbReference type="NCBI Taxonomy" id="1545044"/>
    <lineage>
        <taxon>Bacteria</taxon>
        <taxon>Pseudomonadati</taxon>
        <taxon>Pseudomonadota</taxon>
        <taxon>Alphaproteobacteria</taxon>
        <taxon>Rhodobacterales</taxon>
        <taxon>Paracoccaceae</taxon>
        <taxon>Paracoccus</taxon>
    </lineage>
</organism>
<feature type="chain" id="PRO_5010374147" description="SIMPL domain-containing protein" evidence="1">
    <location>
        <begin position="31"/>
        <end position="267"/>
    </location>
</feature>
<sequence>MTRSVLSPRSLRPALGGGLALALMTAPLLAQTTPPAPPMPMPPIEGHVMPMHAPAPATVTVTGEGQVGIAPDLATVALGVTTQAETAAKALADNATRQGDVIAALKAQGIAPEDLQTQGLNLSPMADYSQQGKPPVITGYQAQNIVSARVRDLAKLGPLLDAMVAAGATDVQGIAFSREDDAAPLDEARGKAVAEAQRRAETMAAAAGMALGPLVSLTEGGAASPPMPMAMASMARDAGGAATQVETGRLMLTVQVTGIWTLVPKGQ</sequence>
<evidence type="ECO:0000313" key="2">
    <source>
        <dbReference type="EMBL" id="SDW79334.1"/>
    </source>
</evidence>
<evidence type="ECO:0000256" key="1">
    <source>
        <dbReference type="SAM" id="SignalP"/>
    </source>
</evidence>
<dbReference type="Pfam" id="PF04402">
    <property type="entry name" value="SIMPL"/>
    <property type="match status" value="1"/>
</dbReference>
<dbReference type="GO" id="GO:0006974">
    <property type="term" value="P:DNA damage response"/>
    <property type="evidence" value="ECO:0007669"/>
    <property type="project" value="TreeGrafter"/>
</dbReference>
<keyword evidence="3" id="KW-1185">Reference proteome</keyword>
<evidence type="ECO:0000313" key="3">
    <source>
        <dbReference type="Proteomes" id="UP000182944"/>
    </source>
</evidence>
<accession>A0A1H2WGF5</accession>
<dbReference type="EMBL" id="FNNA01000002">
    <property type="protein sequence ID" value="SDW79334.1"/>
    <property type="molecule type" value="Genomic_DNA"/>
</dbReference>
<reference evidence="3" key="1">
    <citation type="submission" date="2016-10" db="EMBL/GenBank/DDBJ databases">
        <authorList>
            <person name="Varghese N."/>
            <person name="Submissions S."/>
        </authorList>
    </citation>
    <scope>NUCLEOTIDE SEQUENCE [LARGE SCALE GENOMIC DNA]</scope>
    <source>
        <strain evidence="3">DSM 29303</strain>
    </source>
</reference>
<dbReference type="RefSeq" id="WP_074826381.1">
    <property type="nucleotide sequence ID" value="NZ_FNNA01000002.1"/>
</dbReference>
<evidence type="ECO:0008006" key="4">
    <source>
        <dbReference type="Google" id="ProtNLM"/>
    </source>
</evidence>
<dbReference type="InterPro" id="IPR052022">
    <property type="entry name" value="26kDa_periplasmic_antigen"/>
</dbReference>
<dbReference type="STRING" id="1545044.SAMN05444276_102138"/>
<dbReference type="Gene3D" id="3.30.70.2970">
    <property type="entry name" value="Protein of unknown function (DUF541), domain 2"/>
    <property type="match status" value="1"/>
</dbReference>
<protein>
    <recommendedName>
        <fullName evidence="4">SIMPL domain-containing protein</fullName>
    </recommendedName>
</protein>
<dbReference type="Proteomes" id="UP000182944">
    <property type="component" value="Unassembled WGS sequence"/>
</dbReference>